<organism evidence="7">
    <name type="scientific">Neobodo designis</name>
    <name type="common">Flagellated protozoan</name>
    <name type="synonym">Bodo designis</name>
    <dbReference type="NCBI Taxonomy" id="312471"/>
    <lineage>
        <taxon>Eukaryota</taxon>
        <taxon>Discoba</taxon>
        <taxon>Euglenozoa</taxon>
        <taxon>Kinetoplastea</taxon>
        <taxon>Metakinetoplastina</taxon>
        <taxon>Neobodonida</taxon>
        <taxon>Neobodo</taxon>
    </lineage>
</organism>
<evidence type="ECO:0000256" key="1">
    <source>
        <dbReference type="ARBA" id="ARBA00008601"/>
    </source>
</evidence>
<dbReference type="EMBL" id="HBGF01011728">
    <property type="protein sequence ID" value="CAD9102196.1"/>
    <property type="molecule type" value="Transcribed_RNA"/>
</dbReference>
<comment type="similarity">
    <text evidence="1">Belongs to the protein-tyrosine phosphatase family. Non-receptor class dual specificity subfamily.</text>
</comment>
<gene>
    <name evidence="7" type="ORF">NDES1114_LOCUS7838</name>
</gene>
<evidence type="ECO:0000256" key="2">
    <source>
        <dbReference type="ARBA" id="ARBA00013064"/>
    </source>
</evidence>
<proteinExistence type="inferred from homology"/>
<evidence type="ECO:0000259" key="6">
    <source>
        <dbReference type="PROSITE" id="PS50056"/>
    </source>
</evidence>
<feature type="domain" description="Tyrosine specific protein phosphatases" evidence="6">
    <location>
        <begin position="105"/>
        <end position="164"/>
    </location>
</feature>
<dbReference type="PROSITE" id="PS50056">
    <property type="entry name" value="TYR_PHOSPHATASE_2"/>
    <property type="match status" value="1"/>
</dbReference>
<dbReference type="SMART" id="SM00195">
    <property type="entry name" value="DSPc"/>
    <property type="match status" value="1"/>
</dbReference>
<dbReference type="Gene3D" id="3.90.190.10">
    <property type="entry name" value="Protein tyrosine phosphatase superfamily"/>
    <property type="match status" value="1"/>
</dbReference>
<evidence type="ECO:0000256" key="3">
    <source>
        <dbReference type="ARBA" id="ARBA00022801"/>
    </source>
</evidence>
<dbReference type="InterPro" id="IPR020422">
    <property type="entry name" value="TYR_PHOSPHATASE_DUAL_dom"/>
</dbReference>
<dbReference type="PROSITE" id="PS50054">
    <property type="entry name" value="TYR_PHOSPHATASE_DUAL"/>
    <property type="match status" value="1"/>
</dbReference>
<evidence type="ECO:0000259" key="5">
    <source>
        <dbReference type="PROSITE" id="PS50054"/>
    </source>
</evidence>
<dbReference type="AlphaFoldDB" id="A0A7S1PW03"/>
<dbReference type="SUPFAM" id="SSF52799">
    <property type="entry name" value="(Phosphotyrosine protein) phosphatases II"/>
    <property type="match status" value="1"/>
</dbReference>
<keyword evidence="3" id="KW-0378">Hydrolase</keyword>
<keyword evidence="4" id="KW-0904">Protein phosphatase</keyword>
<dbReference type="GO" id="GO:0043409">
    <property type="term" value="P:negative regulation of MAPK cascade"/>
    <property type="evidence" value="ECO:0007669"/>
    <property type="project" value="TreeGrafter"/>
</dbReference>
<feature type="domain" description="Tyrosine-protein phosphatase" evidence="5">
    <location>
        <begin position="43"/>
        <end position="186"/>
    </location>
</feature>
<reference evidence="7" key="1">
    <citation type="submission" date="2021-01" db="EMBL/GenBank/DDBJ databases">
        <authorList>
            <person name="Corre E."/>
            <person name="Pelletier E."/>
            <person name="Niang G."/>
            <person name="Scheremetjew M."/>
            <person name="Finn R."/>
            <person name="Kale V."/>
            <person name="Holt S."/>
            <person name="Cochrane G."/>
            <person name="Meng A."/>
            <person name="Brown T."/>
            <person name="Cohen L."/>
        </authorList>
    </citation>
    <scope>NUCLEOTIDE SEQUENCE</scope>
    <source>
        <strain evidence="7">CCAP 1951/1</strain>
    </source>
</reference>
<accession>A0A7S1PW03</accession>
<dbReference type="InterPro" id="IPR000340">
    <property type="entry name" value="Dual-sp_phosphatase_cat-dom"/>
</dbReference>
<dbReference type="GO" id="GO:0004725">
    <property type="term" value="F:protein tyrosine phosphatase activity"/>
    <property type="evidence" value="ECO:0007669"/>
    <property type="project" value="UniProtKB-EC"/>
</dbReference>
<protein>
    <recommendedName>
        <fullName evidence="2">protein-tyrosine-phosphatase</fullName>
        <ecNumber evidence="2">3.1.3.48</ecNumber>
    </recommendedName>
</protein>
<dbReference type="InterPro" id="IPR000387">
    <property type="entry name" value="Tyr_Pase_dom"/>
</dbReference>
<dbReference type="PANTHER" id="PTHR10159">
    <property type="entry name" value="DUAL SPECIFICITY PROTEIN PHOSPHATASE"/>
    <property type="match status" value="1"/>
</dbReference>
<dbReference type="GO" id="GO:0005737">
    <property type="term" value="C:cytoplasm"/>
    <property type="evidence" value="ECO:0007669"/>
    <property type="project" value="TreeGrafter"/>
</dbReference>
<name>A0A7S1PW03_NEODS</name>
<dbReference type="CDD" id="cd14498">
    <property type="entry name" value="DSP"/>
    <property type="match status" value="1"/>
</dbReference>
<dbReference type="InterPro" id="IPR029021">
    <property type="entry name" value="Prot-tyrosine_phosphatase-like"/>
</dbReference>
<evidence type="ECO:0000313" key="7">
    <source>
        <dbReference type="EMBL" id="CAD9102196.1"/>
    </source>
</evidence>
<dbReference type="Pfam" id="PF00782">
    <property type="entry name" value="DSPc"/>
    <property type="match status" value="1"/>
</dbReference>
<dbReference type="EC" id="3.1.3.48" evidence="2"/>
<evidence type="ECO:0000256" key="4">
    <source>
        <dbReference type="ARBA" id="ARBA00022912"/>
    </source>
</evidence>
<dbReference type="PANTHER" id="PTHR10159:SF519">
    <property type="entry name" value="DUAL SPECIFICITY PROTEIN PHOSPHATASE MPK3"/>
    <property type="match status" value="1"/>
</dbReference>
<sequence length="224" mass="23966">MASFNFGSGGEGAPKFDFGNIPINSAEAGGDGDSDDEALADRGPSAIIPDRLYIGNRFDAVESALRKRGFTHVLCCTSGALRVPMEGITRVLMPLCDYGTSDIMEDVVDVAVPFIADALADADSRVLVHCSQGVNRSVMTTVTYLMVKERMPLREAWALVSSKRTQACMHDNYVDQLRKLDLHLFGTASTEPGDLPTTRAAIAFAMADYRPPQGAAAGDQQGSS</sequence>